<name>A0A835Q8G2_VANPL</name>
<dbReference type="AlphaFoldDB" id="A0A835Q8G2"/>
<reference evidence="7 8" key="1">
    <citation type="journal article" date="2020" name="Nat. Food">
        <title>A phased Vanilla planifolia genome enables genetic improvement of flavour and production.</title>
        <authorList>
            <person name="Hasing T."/>
            <person name="Tang H."/>
            <person name="Brym M."/>
            <person name="Khazi F."/>
            <person name="Huang T."/>
            <person name="Chambers A.H."/>
        </authorList>
    </citation>
    <scope>NUCLEOTIDE SEQUENCE [LARGE SCALE GENOMIC DNA]</scope>
    <source>
        <tissue evidence="6">Leaf</tissue>
    </source>
</reference>
<evidence type="ECO:0000313" key="5">
    <source>
        <dbReference type="EMBL" id="KAG0451423.1"/>
    </source>
</evidence>
<dbReference type="PANTHER" id="PTHR31580">
    <property type="entry name" value="FILAMENT-LIKE PLANT PROTEIN 4"/>
    <property type="match status" value="1"/>
</dbReference>
<dbReference type="OrthoDB" id="1917992at2759"/>
<keyword evidence="2 3" id="KW-0175">Coiled coil</keyword>
<evidence type="ECO:0000256" key="1">
    <source>
        <dbReference type="ARBA" id="ARBA00005921"/>
    </source>
</evidence>
<dbReference type="EMBL" id="JADCNL010000059">
    <property type="protein sequence ID" value="KAG0451423.1"/>
    <property type="molecule type" value="Genomic_DNA"/>
</dbReference>
<dbReference type="PANTHER" id="PTHR31580:SF22">
    <property type="entry name" value="FILAMENT-LIKE PLANT PROTEIN 7"/>
    <property type="match status" value="1"/>
</dbReference>
<evidence type="ECO:0000256" key="2">
    <source>
        <dbReference type="ARBA" id="ARBA00023054"/>
    </source>
</evidence>
<dbReference type="EMBL" id="JADCNM010000009">
    <property type="protein sequence ID" value="KAG0468380.1"/>
    <property type="molecule type" value="Genomic_DNA"/>
</dbReference>
<comment type="caution">
    <text evidence="6">The sequence shown here is derived from an EMBL/GenBank/DDBJ whole genome shotgun (WGS) entry which is preliminary data.</text>
</comment>
<feature type="coiled-coil region" evidence="3">
    <location>
        <begin position="125"/>
        <end position="156"/>
    </location>
</feature>
<dbReference type="Proteomes" id="UP000636800">
    <property type="component" value="Unassembled WGS sequence"/>
</dbReference>
<evidence type="ECO:0000256" key="3">
    <source>
        <dbReference type="SAM" id="Coils"/>
    </source>
</evidence>
<dbReference type="InterPro" id="IPR008587">
    <property type="entry name" value="FPP_plant"/>
</dbReference>
<comment type="similarity">
    <text evidence="1">Belongs to the FPP family.</text>
</comment>
<organism evidence="6 8">
    <name type="scientific">Vanilla planifolia</name>
    <name type="common">Vanilla</name>
    <dbReference type="NCBI Taxonomy" id="51239"/>
    <lineage>
        <taxon>Eukaryota</taxon>
        <taxon>Viridiplantae</taxon>
        <taxon>Streptophyta</taxon>
        <taxon>Embryophyta</taxon>
        <taxon>Tracheophyta</taxon>
        <taxon>Spermatophyta</taxon>
        <taxon>Magnoliopsida</taxon>
        <taxon>Liliopsida</taxon>
        <taxon>Asparagales</taxon>
        <taxon>Orchidaceae</taxon>
        <taxon>Vanilloideae</taxon>
        <taxon>Vanilleae</taxon>
        <taxon>Vanilla</taxon>
    </lineage>
</organism>
<dbReference type="Proteomes" id="UP000639772">
    <property type="component" value="Chromosome 9"/>
</dbReference>
<feature type="coiled-coil region" evidence="3">
    <location>
        <begin position="41"/>
        <end position="75"/>
    </location>
</feature>
<evidence type="ECO:0000256" key="4">
    <source>
        <dbReference type="SAM" id="MobiDB-lite"/>
    </source>
</evidence>
<feature type="coiled-coil region" evidence="3">
    <location>
        <begin position="328"/>
        <end position="383"/>
    </location>
</feature>
<protein>
    <recommendedName>
        <fullName evidence="9">Filament-like plant protein 7</fullName>
    </recommendedName>
</protein>
<gene>
    <name evidence="6" type="ORF">HPP92_017708</name>
    <name evidence="5" type="ORF">HPP92_026438</name>
</gene>
<dbReference type="Pfam" id="PF05911">
    <property type="entry name" value="FPP"/>
    <property type="match status" value="1"/>
</dbReference>
<feature type="coiled-coil region" evidence="3">
    <location>
        <begin position="206"/>
        <end position="251"/>
    </location>
</feature>
<dbReference type="SUPFAM" id="SSF103652">
    <property type="entry name" value="G protein-binding domain"/>
    <property type="match status" value="1"/>
</dbReference>
<sequence>MPSGIASPVTYSLPLVAEQSQGFGKSMETKSWLWRRKPSEKTIIKEKALDLERSLKNLNEQLSSARNESDAKDDLVGKQAKVAEEALAGWEKAEAEAASFKQELNVALLQKSIAEEKVMSIDASLKECLQQLNALNNEHQLKMSQEQERTRALENMVTDKNKMLHQLSIENRSLCGILDIKQNLIDNLIASKSQSEEDFKTIVERLDSSEKDNESLKYEIRMLQKELELRNQERELNLKEAEATQKQHIENLRKIVRLESECQRLRVMIRKRLPGPAAIVKMRSAVEMIGNSPTETRRRTNSSNSPYFPTDFVPNFGQHTSTKQHDKLHAMEHENKILKETLARKNSELQFSRLMFAQTASKLSQCEEQLKQLLKGAVRLELDKSSSVTYQLASSVPEDGGNEDNVSCAESWASALLSQLEQFRNEKQASPILDSGSSNLSLANDFSEIEKLSVVCSDMQESGSISISGEDSNSLTPKTLDLRGDSLESTGKELVPVDDFLLDGKFSHEHNSSFTQVEKDSRWLQGIGEVTEQKHQTTELNPDVFPREFRVGFGDNEDPSFGPISNMNNLYQNQTKNRCHQLNLEESLHDIIKLTEEVIQRVNLDRNRQQLLSLNDQEAAPCQKPALPGEQTPCIFLWESSELSWVLKRFVTVCNSILDGKADAEKFTGELASTLGWIIDHCFSFQDVSEMEETIKQRLSIEFSCCFVGNVVEVINAKEANHKRGTEDKFKLKLGAFKMDEMESKLRDENRNLIKEISNIESAKKDLEEKLKSASAKNHSLVTQFQESEKLISNLQSELTTLKNSGGRVKDQIENLKCQDVGTKPSAAILELNETQQNYSAKMELNKNCCEEMDAECLQLQFPIESVSDKEKPKYDMSEEKELRTDWEISAASEKLAECQDTILKLGKQLKALASPKDAALFDKVFLAPAGVRANPSSRSLNQLLAMENSRSEDSKSPQTKDIICSEPQNPQPAAQLEKADASLLNNEENLIRHALQAESFNKTHERGAAYKQKWGTEVGTLVVVPKKQKGRLGFLRTLLSKKRKEGSMKLVLPSSSVNTFE</sequence>
<feature type="region of interest" description="Disordered" evidence="4">
    <location>
        <begin position="947"/>
        <end position="971"/>
    </location>
</feature>
<evidence type="ECO:0008006" key="9">
    <source>
        <dbReference type="Google" id="ProtNLM"/>
    </source>
</evidence>
<evidence type="ECO:0000313" key="6">
    <source>
        <dbReference type="EMBL" id="KAG0468380.1"/>
    </source>
</evidence>
<evidence type="ECO:0000313" key="8">
    <source>
        <dbReference type="Proteomes" id="UP000639772"/>
    </source>
</evidence>
<proteinExistence type="inferred from homology"/>
<accession>A0A835Q8G2</accession>
<evidence type="ECO:0000313" key="7">
    <source>
        <dbReference type="Proteomes" id="UP000636800"/>
    </source>
</evidence>
<keyword evidence="7" id="KW-1185">Reference proteome</keyword>
<feature type="coiled-coil region" evidence="3">
    <location>
        <begin position="739"/>
        <end position="805"/>
    </location>
</feature>